<dbReference type="RefSeq" id="WP_261897741.1">
    <property type="nucleotide sequence ID" value="NZ_AP024896.1"/>
</dbReference>
<proteinExistence type="predicted"/>
<organism evidence="1 2">
    <name type="scientific">Vibrio porteresiae DSM 19223</name>
    <dbReference type="NCBI Taxonomy" id="1123496"/>
    <lineage>
        <taxon>Bacteria</taxon>
        <taxon>Pseudomonadati</taxon>
        <taxon>Pseudomonadota</taxon>
        <taxon>Gammaproteobacteria</taxon>
        <taxon>Vibrionales</taxon>
        <taxon>Vibrionaceae</taxon>
        <taxon>Vibrio</taxon>
    </lineage>
</organism>
<keyword evidence="2" id="KW-1185">Reference proteome</keyword>
<protein>
    <submittedName>
        <fullName evidence="1">Uncharacterized protein</fullName>
    </submittedName>
</protein>
<reference evidence="1 2" key="1">
    <citation type="submission" date="2023-11" db="EMBL/GenBank/DDBJ databases">
        <title>Plant-associative lifestyle of Vibrio porteresiae and its evolutionary dynamics.</title>
        <authorList>
            <person name="Rameshkumar N."/>
            <person name="Kirti K."/>
        </authorList>
    </citation>
    <scope>NUCLEOTIDE SEQUENCE [LARGE SCALE GENOMIC DNA]</scope>
    <source>
        <strain evidence="1 2">MSSRF30</strain>
    </source>
</reference>
<evidence type="ECO:0000313" key="1">
    <source>
        <dbReference type="EMBL" id="WPC75765.1"/>
    </source>
</evidence>
<name>A0ABZ0QIZ0_9VIBR</name>
<accession>A0ABZ0QIZ0</accession>
<sequence length="229" mass="26200">MRDFNVLERQEHYFRCSVDNIASRYCRIVIDENSRDLPLGKSTLHVEEVTDRYEHRGKDCVFRLTLPVAEQHSIEICTLNAGPKNRFTYKECLRLGGKWEPVINEWVFSGSVKDQVSHLETIVHSKPVTVEVLFKETITAPQKELTLFGVELVKGLNINFTPIMHKGITVKKGDISYVAGPNAKTIARAGTLVRLSVPQQMVESTLYREEYFAALDYRVIKTRAKRSSK</sequence>
<gene>
    <name evidence="1" type="ORF">R8Z52_22865</name>
</gene>
<dbReference type="EMBL" id="CP138204">
    <property type="protein sequence ID" value="WPC75765.1"/>
    <property type="molecule type" value="Genomic_DNA"/>
</dbReference>
<evidence type="ECO:0000313" key="2">
    <source>
        <dbReference type="Proteomes" id="UP001304071"/>
    </source>
</evidence>
<dbReference type="Proteomes" id="UP001304071">
    <property type="component" value="Chromosome 2"/>
</dbReference>